<keyword evidence="3 8" id="KW-0520">NAD</keyword>
<dbReference type="AlphaFoldDB" id="A0A4R5C9A1"/>
<keyword evidence="2 8" id="KW-1278">Translocase</keyword>
<keyword evidence="6 8" id="KW-0830">Ubiquinone</keyword>
<evidence type="ECO:0000256" key="5">
    <source>
        <dbReference type="ARBA" id="ARBA00023065"/>
    </source>
</evidence>
<evidence type="ECO:0000259" key="11">
    <source>
        <dbReference type="Pfam" id="PF24836"/>
    </source>
</evidence>
<dbReference type="Pfam" id="PF05896">
    <property type="entry name" value="NQRA_N"/>
    <property type="match status" value="1"/>
</dbReference>
<evidence type="ECO:0000256" key="3">
    <source>
        <dbReference type="ARBA" id="ARBA00023027"/>
    </source>
</evidence>
<comment type="catalytic activity">
    <reaction evidence="8">
        <text>a ubiquinone + n Na(+)(in) + NADH + H(+) = a ubiquinol + n Na(+)(out) + NAD(+)</text>
        <dbReference type="Rhea" id="RHEA:47748"/>
        <dbReference type="Rhea" id="RHEA-COMP:9565"/>
        <dbReference type="Rhea" id="RHEA-COMP:9566"/>
        <dbReference type="ChEBI" id="CHEBI:15378"/>
        <dbReference type="ChEBI" id="CHEBI:16389"/>
        <dbReference type="ChEBI" id="CHEBI:17976"/>
        <dbReference type="ChEBI" id="CHEBI:29101"/>
        <dbReference type="ChEBI" id="CHEBI:57540"/>
        <dbReference type="ChEBI" id="CHEBI:57945"/>
        <dbReference type="EC" id="7.2.1.1"/>
    </reaction>
</comment>
<dbReference type="Proteomes" id="UP000295479">
    <property type="component" value="Unassembled WGS sequence"/>
</dbReference>
<dbReference type="EMBL" id="SMFK01000014">
    <property type="protein sequence ID" value="TDD94733.1"/>
    <property type="molecule type" value="Genomic_DNA"/>
</dbReference>
<feature type="domain" description="NqrA second alpha/beta" evidence="11">
    <location>
        <begin position="115"/>
        <end position="258"/>
    </location>
</feature>
<evidence type="ECO:0000313" key="12">
    <source>
        <dbReference type="EMBL" id="TDD94733.1"/>
    </source>
</evidence>
<dbReference type="NCBIfam" id="NF003761">
    <property type="entry name" value="PRK05352.1-4"/>
    <property type="match status" value="1"/>
</dbReference>
<keyword evidence="5 8" id="KW-0406">Ion transport</keyword>
<dbReference type="GO" id="GO:0016655">
    <property type="term" value="F:oxidoreductase activity, acting on NAD(P)H, quinone or similar compound as acceptor"/>
    <property type="evidence" value="ECO:0007669"/>
    <property type="project" value="UniProtKB-UniRule"/>
</dbReference>
<dbReference type="InterPro" id="IPR056148">
    <property type="entry name" value="NQRA_2nd"/>
</dbReference>
<evidence type="ECO:0000256" key="6">
    <source>
        <dbReference type="ARBA" id="ARBA00023075"/>
    </source>
</evidence>
<keyword evidence="4 8" id="KW-0915">Sodium</keyword>
<evidence type="ECO:0000256" key="8">
    <source>
        <dbReference type="HAMAP-Rule" id="MF_00425"/>
    </source>
</evidence>
<dbReference type="GO" id="GO:0006814">
    <property type="term" value="P:sodium ion transport"/>
    <property type="evidence" value="ECO:0007669"/>
    <property type="project" value="UniProtKB-UniRule"/>
</dbReference>
<comment type="subunit">
    <text evidence="8">Composed of six subunits; NqrA, NqrB, NqrC, NqrD, NqrE and NqrF.</text>
</comment>
<dbReference type="OrthoDB" id="9774536at2"/>
<feature type="domain" description="Na(+)-translocating NADH-quinone reductase subunit A C-terminal" evidence="10">
    <location>
        <begin position="265"/>
        <end position="314"/>
    </location>
</feature>
<reference evidence="12 13" key="1">
    <citation type="submission" date="2019-03" db="EMBL/GenBank/DDBJ databases">
        <title>Flavobacterium AR-3-4 sp. nov. isolated from arctic soil.</title>
        <authorList>
            <person name="Chaudhary D.K."/>
        </authorList>
    </citation>
    <scope>NUCLEOTIDE SEQUENCE [LARGE SCALE GENOMIC DNA]</scope>
    <source>
        <strain evidence="12 13">AR-3-4</strain>
    </source>
</reference>
<keyword evidence="13" id="KW-1185">Reference proteome</keyword>
<dbReference type="Pfam" id="PF24836">
    <property type="entry name" value="NQRA_2nd"/>
    <property type="match status" value="1"/>
</dbReference>
<evidence type="ECO:0000259" key="9">
    <source>
        <dbReference type="Pfam" id="PF05896"/>
    </source>
</evidence>
<dbReference type="EC" id="7.2.1.1" evidence="8"/>
<gene>
    <name evidence="8" type="primary">nqrA</name>
    <name evidence="12" type="ORF">E0F76_16005</name>
</gene>
<comment type="function">
    <text evidence="8">NQR complex catalyzes the reduction of ubiquinone-1 to ubiquinol by two successive reactions, coupled with the transport of Na(+) ions from the cytoplasm to the periplasm. NqrA to NqrE are probably involved in the second step, the conversion of ubisemiquinone to ubiquinol.</text>
</comment>
<feature type="domain" description="NqrA N-terminal barrel-sandwich hybrid" evidence="9">
    <location>
        <begin position="5"/>
        <end position="97"/>
    </location>
</feature>
<organism evidence="12 13">
    <name type="scientific">Flavobacterium cellulosilyticum</name>
    <dbReference type="NCBI Taxonomy" id="2541731"/>
    <lineage>
        <taxon>Bacteria</taxon>
        <taxon>Pseudomonadati</taxon>
        <taxon>Bacteroidota</taxon>
        <taxon>Flavobacteriia</taxon>
        <taxon>Flavobacteriales</taxon>
        <taxon>Flavobacteriaceae</taxon>
        <taxon>Flavobacterium</taxon>
    </lineage>
</organism>
<proteinExistence type="inferred from homology"/>
<dbReference type="PANTHER" id="PTHR37839">
    <property type="entry name" value="NA(+)-TRANSLOCATING NADH-QUINONE REDUCTASE SUBUNIT A"/>
    <property type="match status" value="1"/>
</dbReference>
<dbReference type="RefSeq" id="WP_132008418.1">
    <property type="nucleotide sequence ID" value="NZ_SMFK01000014.1"/>
</dbReference>
<comment type="caution">
    <text evidence="12">The sequence shown here is derived from an EMBL/GenBank/DDBJ whole genome shotgun (WGS) entry which is preliminary data.</text>
</comment>
<keyword evidence="7 8" id="KW-0739">Sodium transport</keyword>
<evidence type="ECO:0000256" key="7">
    <source>
        <dbReference type="ARBA" id="ARBA00023201"/>
    </source>
</evidence>
<dbReference type="Pfam" id="PF11973">
    <property type="entry name" value="NQRA_SLBB"/>
    <property type="match status" value="1"/>
</dbReference>
<evidence type="ECO:0000256" key="1">
    <source>
        <dbReference type="ARBA" id="ARBA00022448"/>
    </source>
</evidence>
<dbReference type="InterPro" id="IPR056147">
    <property type="entry name" value="NQRA_N"/>
</dbReference>
<protein>
    <recommendedName>
        <fullName evidence="8">Na(+)-translocating NADH-quinone reductase subunit A</fullName>
        <shortName evidence="8">Na(+)-NQR subunit A</shortName>
        <shortName evidence="8">Na(+)-translocating NQR subunit A</shortName>
        <ecNumber evidence="8">7.2.1.1</ecNumber>
    </recommendedName>
    <alternativeName>
        <fullName evidence="8">NQR complex subunit A</fullName>
    </alternativeName>
    <alternativeName>
        <fullName evidence="8">NQR-1 subunit A</fullName>
    </alternativeName>
</protein>
<dbReference type="InterPro" id="IPR022615">
    <property type="entry name" value="NqrA_C_domain"/>
</dbReference>
<dbReference type="PANTHER" id="PTHR37839:SF1">
    <property type="entry name" value="NA(+)-TRANSLOCATING NADH-QUINONE REDUCTASE SUBUNIT A"/>
    <property type="match status" value="1"/>
</dbReference>
<evidence type="ECO:0000313" key="13">
    <source>
        <dbReference type="Proteomes" id="UP000295479"/>
    </source>
</evidence>
<accession>A0A4R5C9A1</accession>
<dbReference type="HAMAP" id="MF_00425">
    <property type="entry name" value="NqrA"/>
    <property type="match status" value="1"/>
</dbReference>
<evidence type="ECO:0000259" key="10">
    <source>
        <dbReference type="Pfam" id="PF11973"/>
    </source>
</evidence>
<comment type="similarity">
    <text evidence="8">Belongs to the NqrA family.</text>
</comment>
<name>A0A4R5C9A1_9FLAO</name>
<dbReference type="NCBIfam" id="TIGR01936">
    <property type="entry name" value="nqrA"/>
    <property type="match status" value="1"/>
</dbReference>
<sequence>MSLFIEIKRGLNLKLIGEAEKTIQDLPIADVFAIKPNDFTGLHPKLLVKVGDTVLAGTPLFYNKNNEAIIVSSPVSGEVIEILRGDKRVILEIKILADREIKYASFPKSKPNDLNREEIIEKLLNSGAWPFIRQRPYGCIANPSENPKSIFISAFDSSPLAPDNDFIMSGKEIDFQTGLDVLKKLTDGKIHLNVQHKTTPASIFSNAKSVQINKISGPHPAGNIGVQIHHIDPINKGEAVWCINPQDVLILGKLFNEGLFDATRTIALTGSQVNTPKYYKTIVGCSIKNILADGGLKKEENRIISGTILTGSKIPEDGFLGFYDSQITVIPEGNHSEFMGWLTPGLNKFSLSRTFFSWLTPNKKYDMDTNLHGEERPFVMTGEYEKVFPMDIYPVQLLKSILIEDIDMMEKLGIYEVVEEDFALCELVCTSKIKSQEIIRQGLDIIRKEFS</sequence>
<keyword evidence="1 8" id="KW-0813">Transport</keyword>
<evidence type="ECO:0000256" key="4">
    <source>
        <dbReference type="ARBA" id="ARBA00023053"/>
    </source>
</evidence>
<evidence type="ECO:0000256" key="2">
    <source>
        <dbReference type="ARBA" id="ARBA00022967"/>
    </source>
</evidence>
<dbReference type="InterPro" id="IPR008703">
    <property type="entry name" value="NqrA"/>
</dbReference>